<organism evidence="1 2">
    <name type="scientific">Pyrenophora seminiperda CCB06</name>
    <dbReference type="NCBI Taxonomy" id="1302712"/>
    <lineage>
        <taxon>Eukaryota</taxon>
        <taxon>Fungi</taxon>
        <taxon>Dikarya</taxon>
        <taxon>Ascomycota</taxon>
        <taxon>Pezizomycotina</taxon>
        <taxon>Dothideomycetes</taxon>
        <taxon>Pleosporomycetidae</taxon>
        <taxon>Pleosporales</taxon>
        <taxon>Pleosporineae</taxon>
        <taxon>Pleosporaceae</taxon>
        <taxon>Pyrenophora</taxon>
    </lineage>
</organism>
<proteinExistence type="predicted"/>
<evidence type="ECO:0000313" key="1">
    <source>
        <dbReference type="EMBL" id="RMZ67274.1"/>
    </source>
</evidence>
<name>A0A3M7LYL3_9PLEO</name>
<dbReference type="Proteomes" id="UP000265663">
    <property type="component" value="Unassembled WGS sequence"/>
</dbReference>
<evidence type="ECO:0000313" key="2">
    <source>
        <dbReference type="Proteomes" id="UP000265663"/>
    </source>
</evidence>
<gene>
    <name evidence="1" type="ORF">GMOD_00001174</name>
</gene>
<dbReference type="EMBL" id="KE747810">
    <property type="protein sequence ID" value="RMZ67274.1"/>
    <property type="molecule type" value="Genomic_DNA"/>
</dbReference>
<reference evidence="1 2" key="1">
    <citation type="journal article" date="2014" name="PLoS ONE">
        <title>De novo Genome Assembly of the Fungal Plant Pathogen Pyrenophora semeniperda.</title>
        <authorList>
            <person name="Soliai M.M."/>
            <person name="Meyer S.E."/>
            <person name="Udall J.A."/>
            <person name="Elzinga D.E."/>
            <person name="Hermansen R.A."/>
            <person name="Bodily P.M."/>
            <person name="Hart A.A."/>
            <person name="Coleman C.E."/>
        </authorList>
    </citation>
    <scope>NUCLEOTIDE SEQUENCE [LARGE SCALE GENOMIC DNA]</scope>
    <source>
        <strain evidence="1 2">CCB06</strain>
        <tissue evidence="1">Mycelium</tissue>
    </source>
</reference>
<dbReference type="AlphaFoldDB" id="A0A3M7LYL3"/>
<accession>A0A3M7LYL3</accession>
<keyword evidence="2" id="KW-1185">Reference proteome</keyword>
<protein>
    <submittedName>
        <fullName evidence="1">Uncharacterized protein</fullName>
    </submittedName>
</protein>
<sequence>MLKHPPSSTATIAPTDRSYQQAIIRVTTVVPARCKIYENAVAAPCVSLKRRGGCTYLPLLLFERV</sequence>